<proteinExistence type="predicted"/>
<feature type="domain" description="N-acetyltransferase" evidence="1">
    <location>
        <begin position="116"/>
        <end position="255"/>
    </location>
</feature>
<sequence>MHIGTRIAAAQLASVSRHRRVVAAAPFTGLLTVDGPDFMSYAVAASPGSAVHEVTEALAVLRAAFAPGRVRFELVEEASPGAVDALVAAGVEVDKRMPLLTMDPADLTLPPTPAGVVVELVTTAEQATQARTVANAAFGMSLGDGDGTAPPPPVDGGSVLATLDGVPVAAASWTAVADEVTEIVGVATLPSHQRRGLGALVTAHAVQAGWRLAGATLPWLTPGDDGADRVYRRLGFVTRANAVHLADPAGPAESA</sequence>
<protein>
    <submittedName>
        <fullName evidence="2">GNAT family N-acetyltransferase</fullName>
    </submittedName>
</protein>
<comment type="caution">
    <text evidence="2">The sequence shown here is derived from an EMBL/GenBank/DDBJ whole genome shotgun (WGS) entry which is preliminary data.</text>
</comment>
<name>A0A5B2XG92_9PSEU</name>
<reference evidence="2 3" key="2">
    <citation type="submission" date="2019-09" db="EMBL/GenBank/DDBJ databases">
        <authorList>
            <person name="Jin C."/>
        </authorList>
    </citation>
    <scope>NUCLEOTIDE SEQUENCE [LARGE SCALE GENOMIC DNA]</scope>
    <source>
        <strain evidence="2 3">AN110305</strain>
    </source>
</reference>
<evidence type="ECO:0000313" key="2">
    <source>
        <dbReference type="EMBL" id="KAA2262817.1"/>
    </source>
</evidence>
<organism evidence="2 3">
    <name type="scientific">Solihabitans fulvus</name>
    <dbReference type="NCBI Taxonomy" id="1892852"/>
    <lineage>
        <taxon>Bacteria</taxon>
        <taxon>Bacillati</taxon>
        <taxon>Actinomycetota</taxon>
        <taxon>Actinomycetes</taxon>
        <taxon>Pseudonocardiales</taxon>
        <taxon>Pseudonocardiaceae</taxon>
        <taxon>Solihabitans</taxon>
    </lineage>
</organism>
<dbReference type="GO" id="GO:0016747">
    <property type="term" value="F:acyltransferase activity, transferring groups other than amino-acyl groups"/>
    <property type="evidence" value="ECO:0007669"/>
    <property type="project" value="InterPro"/>
</dbReference>
<dbReference type="PROSITE" id="PS51186">
    <property type="entry name" value="GNAT"/>
    <property type="match status" value="1"/>
</dbReference>
<keyword evidence="2" id="KW-0808">Transferase</keyword>
<keyword evidence="3" id="KW-1185">Reference proteome</keyword>
<dbReference type="EMBL" id="VUOB01000020">
    <property type="protein sequence ID" value="KAA2262817.1"/>
    <property type="molecule type" value="Genomic_DNA"/>
</dbReference>
<gene>
    <name evidence="2" type="ORF">F0L68_11295</name>
</gene>
<evidence type="ECO:0000259" key="1">
    <source>
        <dbReference type="PROSITE" id="PS51186"/>
    </source>
</evidence>
<dbReference type="RefSeq" id="WP_149849474.1">
    <property type="nucleotide sequence ID" value="NZ_VUOB01000020.1"/>
</dbReference>
<reference evidence="2 3" key="1">
    <citation type="submission" date="2019-09" db="EMBL/GenBank/DDBJ databases">
        <title>Goodfellowia gen. nov., a new genus of the Pseudonocardineae related to Actinoalloteichus, containing Goodfellowia coeruleoviolacea gen. nov., comb. nov. gen. nov., comb. nov.</title>
        <authorList>
            <person name="Labeda D."/>
        </authorList>
    </citation>
    <scope>NUCLEOTIDE SEQUENCE [LARGE SCALE GENOMIC DNA]</scope>
    <source>
        <strain evidence="2 3">AN110305</strain>
    </source>
</reference>
<dbReference type="Proteomes" id="UP000323454">
    <property type="component" value="Unassembled WGS sequence"/>
</dbReference>
<dbReference type="OrthoDB" id="3814600at2"/>
<dbReference type="InterPro" id="IPR000182">
    <property type="entry name" value="GNAT_dom"/>
</dbReference>
<dbReference type="Gene3D" id="3.40.630.30">
    <property type="match status" value="1"/>
</dbReference>
<dbReference type="AlphaFoldDB" id="A0A5B2XG92"/>
<dbReference type="Pfam" id="PF00583">
    <property type="entry name" value="Acetyltransf_1"/>
    <property type="match status" value="1"/>
</dbReference>
<dbReference type="InterPro" id="IPR016181">
    <property type="entry name" value="Acyl_CoA_acyltransferase"/>
</dbReference>
<dbReference type="CDD" id="cd04301">
    <property type="entry name" value="NAT_SF"/>
    <property type="match status" value="1"/>
</dbReference>
<accession>A0A5B2XG92</accession>
<dbReference type="SUPFAM" id="SSF55729">
    <property type="entry name" value="Acyl-CoA N-acyltransferases (Nat)"/>
    <property type="match status" value="1"/>
</dbReference>
<evidence type="ECO:0000313" key="3">
    <source>
        <dbReference type="Proteomes" id="UP000323454"/>
    </source>
</evidence>